<evidence type="ECO:0000313" key="2">
    <source>
        <dbReference type="Proteomes" id="UP001497518"/>
    </source>
</evidence>
<protein>
    <submittedName>
        <fullName evidence="1">Uncharacterized protein</fullName>
    </submittedName>
</protein>
<sequence>MSQRTNLKKAFKIARMVMPYGAGEKRTRRILAARAGRLPARQRKWVMQQVYVELYHPERIPDGYIRSPVGWKRVAAN</sequence>
<organism evidence="1 2">
    <name type="scientific">Klebsiella phage vB_Kpn_K11PH164C1</name>
    <dbReference type="NCBI Taxonomy" id="3071618"/>
    <lineage>
        <taxon>Viruses</taxon>
        <taxon>Duplodnaviria</taxon>
        <taxon>Heunggongvirae</taxon>
        <taxon>Uroviricota</taxon>
        <taxon>Caudoviricetes</taxon>
        <taxon>Autographivirales</taxon>
        <taxon>Autotranscriptaviridae</taxon>
        <taxon>Studiervirinae</taxon>
        <taxon>Przondovirus</taxon>
        <taxon>Przondovirus K11PH164C1</taxon>
    </lineage>
</organism>
<accession>A0AAV1MDQ3</accession>
<name>A0AAV1MDQ3_9CAUD</name>
<reference evidence="1 2" key="1">
    <citation type="submission" date="2023-10" db="EMBL/GenBank/DDBJ databases">
        <authorList>
            <person name="Robby Concha-Eloko"/>
            <person name="Pilar Barberan- Martinez"/>
            <person name="Rafael Sanjuan"/>
            <person name="Pilar Domingo-Calap"/>
        </authorList>
    </citation>
    <scope>NUCLEOTIDE SEQUENCE [LARGE SCALE GENOMIC DNA]</scope>
</reference>
<gene>
    <name evidence="1" type="ORF">K11PH164C1_LOCUS6</name>
</gene>
<dbReference type="EMBL" id="OY978791">
    <property type="protein sequence ID" value="CAK6596022.1"/>
    <property type="molecule type" value="Genomic_DNA"/>
</dbReference>
<proteinExistence type="predicted"/>
<keyword evidence="2" id="KW-1185">Reference proteome</keyword>
<evidence type="ECO:0000313" key="1">
    <source>
        <dbReference type="EMBL" id="CAK6596022.1"/>
    </source>
</evidence>
<dbReference type="Proteomes" id="UP001497518">
    <property type="component" value="Chromosome"/>
</dbReference>